<gene>
    <name evidence="1" type="ORF">EHS24_007391</name>
</gene>
<dbReference type="InterPro" id="IPR011009">
    <property type="entry name" value="Kinase-like_dom_sf"/>
</dbReference>
<organism evidence="1 2">
    <name type="scientific">Apiotrichum porosum</name>
    <dbReference type="NCBI Taxonomy" id="105984"/>
    <lineage>
        <taxon>Eukaryota</taxon>
        <taxon>Fungi</taxon>
        <taxon>Dikarya</taxon>
        <taxon>Basidiomycota</taxon>
        <taxon>Agaricomycotina</taxon>
        <taxon>Tremellomycetes</taxon>
        <taxon>Trichosporonales</taxon>
        <taxon>Trichosporonaceae</taxon>
        <taxon>Apiotrichum</taxon>
    </lineage>
</organism>
<evidence type="ECO:0000313" key="1">
    <source>
        <dbReference type="EMBL" id="RSH82423.1"/>
    </source>
</evidence>
<comment type="caution">
    <text evidence="1">The sequence shown here is derived from an EMBL/GenBank/DDBJ whole genome shotgun (WGS) entry which is preliminary data.</text>
</comment>
<proteinExistence type="predicted"/>
<dbReference type="OrthoDB" id="2687876at2759"/>
<dbReference type="GeneID" id="39591934"/>
<reference evidence="1 2" key="1">
    <citation type="submission" date="2018-11" db="EMBL/GenBank/DDBJ databases">
        <title>Genome sequence of Apiotrichum porosum DSM 27194.</title>
        <authorList>
            <person name="Aliyu H."/>
            <person name="Gorte O."/>
            <person name="Ochsenreither K."/>
        </authorList>
    </citation>
    <scope>NUCLEOTIDE SEQUENCE [LARGE SCALE GENOMIC DNA]</scope>
    <source>
        <strain evidence="1 2">DSM 27194</strain>
    </source>
</reference>
<dbReference type="Proteomes" id="UP000279236">
    <property type="component" value="Unassembled WGS sequence"/>
</dbReference>
<protein>
    <recommendedName>
        <fullName evidence="3">Protein kinase domain-containing protein</fullName>
    </recommendedName>
</protein>
<dbReference type="RefSeq" id="XP_028476655.1">
    <property type="nucleotide sequence ID" value="XM_028622762.1"/>
</dbReference>
<evidence type="ECO:0000313" key="2">
    <source>
        <dbReference type="Proteomes" id="UP000279236"/>
    </source>
</evidence>
<dbReference type="AlphaFoldDB" id="A0A427XU99"/>
<dbReference type="STRING" id="105984.A0A427XU99"/>
<keyword evidence="2" id="KW-1185">Reference proteome</keyword>
<sequence length="567" mass="61466">MWAAASQADLERAVDLLGLISVPATLDVDANSSASYNPSTSQASSAPFHPNQVTFAGDVLASAAHDTLKSLAPALAILHDSHAQFLRMTSDRAAAVQQTQTMSGALGIAVYFYAHVLEPINAILQALLQHTGHRVYWQIAGTGETHAHLRWHVPGAGAQATTLGIIRFKTKLSLPLLTMDRMLDEISGQVGNDHCHAASRRVLDELGGQVGSCRPNIAFLCNYETLLPCRCDHDGATTVLHFDELKTVDELASLNRPAGSVPGLLLGASLCALLHHNPSISSAVLICATFSPPPPTPLWAQAFQPTQAYAQPAATPAASDTPPVFRHRGVVNVTLGADTNDVLVFTTTGPFTAPVPPRDSLLLGPPFGYGSTATAFEGILTLLPKSVRCVVKMTEMDKFAPEHGGAPGDNGDDHLRPTRAQVRAAFWDEDTVLRRLEGYGVAPRLYGSDELYWGDCNGQDRSGTLFTVMENVGEEMPFACARDERIQYDIRSMYAAIHAAGVCHGDVAWRHVRRDGAGHLRLIDFNQATLRGGHWDEDWSALCSRERREVERMMDETVRLARKYGPY</sequence>
<dbReference type="SUPFAM" id="SSF56112">
    <property type="entry name" value="Protein kinase-like (PK-like)"/>
    <property type="match status" value="1"/>
</dbReference>
<accession>A0A427XU99</accession>
<dbReference type="EMBL" id="RSCE01000005">
    <property type="protein sequence ID" value="RSH82423.1"/>
    <property type="molecule type" value="Genomic_DNA"/>
</dbReference>
<evidence type="ECO:0008006" key="3">
    <source>
        <dbReference type="Google" id="ProtNLM"/>
    </source>
</evidence>
<name>A0A427XU99_9TREE</name>